<evidence type="ECO:0000256" key="2">
    <source>
        <dbReference type="ARBA" id="ARBA00005802"/>
    </source>
</evidence>
<comment type="function">
    <text evidence="1 5">Metallothioneins have a high content of cysteine residues that bind various heavy metals.</text>
</comment>
<reference evidence="6 7" key="1">
    <citation type="submission" date="2019-12" db="EMBL/GenBank/DDBJ databases">
        <authorList>
            <person name="Alioto T."/>
            <person name="Alioto T."/>
            <person name="Gomez Garrido J."/>
        </authorList>
    </citation>
    <scope>NUCLEOTIDE SEQUENCE [LARGE SCALE GENOMIC DNA]</scope>
</reference>
<keyword evidence="4 5" id="KW-0480">Metal-thiolate cluster</keyword>
<comment type="similarity">
    <text evidence="2 5">Belongs to the metallothionein superfamily. Type 15 family.</text>
</comment>
<evidence type="ECO:0000256" key="5">
    <source>
        <dbReference type="RuleBase" id="RU369052"/>
    </source>
</evidence>
<evidence type="ECO:0000256" key="4">
    <source>
        <dbReference type="ARBA" id="ARBA00022851"/>
    </source>
</evidence>
<dbReference type="PANTHER" id="PTHR33543">
    <property type="entry name" value="METALLOTHIONEIN-LIKE PROTEIN 2A"/>
    <property type="match status" value="1"/>
</dbReference>
<sequence>MSCCGGKCGCGSSCSCGSGCNGCGMYPDLSYSEATGAATTETLVLGVAPQKIYFGGSESEMGAENGCKCGSDCKCNPCNCK</sequence>
<dbReference type="EMBL" id="CACTIH010003794">
    <property type="protein sequence ID" value="CAA2985178.1"/>
    <property type="molecule type" value="Genomic_DNA"/>
</dbReference>
<gene>
    <name evidence="6" type="ORF">OLEA9_A121666</name>
</gene>
<evidence type="ECO:0000256" key="3">
    <source>
        <dbReference type="ARBA" id="ARBA00022723"/>
    </source>
</evidence>
<protein>
    <recommendedName>
        <fullName evidence="5">Metallothionein-like protein</fullName>
    </recommendedName>
</protein>
<evidence type="ECO:0000313" key="6">
    <source>
        <dbReference type="EMBL" id="CAA2985178.1"/>
    </source>
</evidence>
<comment type="caution">
    <text evidence="6">The sequence shown here is derived from an EMBL/GenBank/DDBJ whole genome shotgun (WGS) entry which is preliminary data.</text>
</comment>
<keyword evidence="7" id="KW-1185">Reference proteome</keyword>
<evidence type="ECO:0000313" key="7">
    <source>
        <dbReference type="Proteomes" id="UP000594638"/>
    </source>
</evidence>
<dbReference type="PANTHER" id="PTHR33543:SF37">
    <property type="entry name" value="METALLOTHIONEIN-LIKE PROTEIN 4B"/>
    <property type="match status" value="1"/>
</dbReference>
<dbReference type="Gramene" id="OE9A121666T1">
    <property type="protein sequence ID" value="OE9A121666C1"/>
    <property type="gene ID" value="OE9A121666"/>
</dbReference>
<name>A0A8S0RYB2_OLEEU</name>
<dbReference type="Proteomes" id="UP000594638">
    <property type="component" value="Unassembled WGS sequence"/>
</dbReference>
<dbReference type="Pfam" id="PF01439">
    <property type="entry name" value="Metallothio_2"/>
    <property type="match status" value="1"/>
</dbReference>
<keyword evidence="3 5" id="KW-0479">Metal-binding</keyword>
<accession>A0A8S0RYB2</accession>
<organism evidence="6 7">
    <name type="scientific">Olea europaea subsp. europaea</name>
    <dbReference type="NCBI Taxonomy" id="158383"/>
    <lineage>
        <taxon>Eukaryota</taxon>
        <taxon>Viridiplantae</taxon>
        <taxon>Streptophyta</taxon>
        <taxon>Embryophyta</taxon>
        <taxon>Tracheophyta</taxon>
        <taxon>Spermatophyta</taxon>
        <taxon>Magnoliopsida</taxon>
        <taxon>eudicotyledons</taxon>
        <taxon>Gunneridae</taxon>
        <taxon>Pentapetalae</taxon>
        <taxon>asterids</taxon>
        <taxon>lamiids</taxon>
        <taxon>Lamiales</taxon>
        <taxon>Oleaceae</taxon>
        <taxon>Oleeae</taxon>
        <taxon>Olea</taxon>
    </lineage>
</organism>
<proteinExistence type="inferred from homology"/>
<dbReference type="GO" id="GO:0046872">
    <property type="term" value="F:metal ion binding"/>
    <property type="evidence" value="ECO:0007669"/>
    <property type="project" value="UniProtKB-UniRule"/>
</dbReference>
<evidence type="ECO:0000256" key="1">
    <source>
        <dbReference type="ARBA" id="ARBA00002568"/>
    </source>
</evidence>
<dbReference type="InterPro" id="IPR000347">
    <property type="entry name" value="Metalthion_15p"/>
</dbReference>
<dbReference type="OrthoDB" id="1111048at2759"/>
<dbReference type="AlphaFoldDB" id="A0A8S0RYB2"/>